<feature type="chain" id="PRO_5015144742" description="DUF6546 domain-containing protein" evidence="1">
    <location>
        <begin position="33"/>
        <end position="385"/>
    </location>
</feature>
<accession>A0A2P5I6E4</accession>
<dbReference type="InterPro" id="IPR046676">
    <property type="entry name" value="DUF6546"/>
</dbReference>
<protein>
    <recommendedName>
        <fullName evidence="2">DUF6546 domain-containing protein</fullName>
    </recommendedName>
</protein>
<sequence>MDQTSPIAGHWATLPTAVIAIILRYVAQEAAADNTLARYAAVNKDWQYLFEQFTFRSLDLIPDDLAEFEAVVSIHSDRRRWLRTASLQVPDRARDGAHLNHLDGGSAEQPSEQEASQAVASLLRLLKKWHTDSNLRLALHLSAPTASSPLSGRRNMLHQSDQVGLEHIVGEVPAIKRFSIRYRDGQIIYSRAIIGLCSKLPDLEELCLQDVHPEGDHHNEHTKHLQIATLTPEFPTTLKRLHVLGQDGTRTSDASRFLVQRLAWFGMATGLHELSITTSGDAADEFFEYFRNLKPVSSASGITCSHWPALRSLTLACSLLKPGTPHAAINRILHQFGMVAMDLPELRGLRLLSYSTRRSGEIDGFFYYVVRGQGINTAICFSKSA</sequence>
<dbReference type="OrthoDB" id="5230142at2759"/>
<reference evidence="3" key="1">
    <citation type="submission" date="2017-09" db="EMBL/GenBank/DDBJ databases">
        <title>Polyketide synthases of a Diaporthe helianthi virulent isolate.</title>
        <authorList>
            <person name="Baroncelli R."/>
        </authorList>
    </citation>
    <scope>NUCLEOTIDE SEQUENCE [LARGE SCALE GENOMIC DNA]</scope>
    <source>
        <strain evidence="3">7/96</strain>
    </source>
</reference>
<comment type="caution">
    <text evidence="3">The sequence shown here is derived from an EMBL/GenBank/DDBJ whole genome shotgun (WGS) entry which is preliminary data.</text>
</comment>
<dbReference type="AlphaFoldDB" id="A0A2P5I6E4"/>
<proteinExistence type="predicted"/>
<dbReference type="EMBL" id="MAVT02000215">
    <property type="protein sequence ID" value="POS78076.1"/>
    <property type="molecule type" value="Genomic_DNA"/>
</dbReference>
<feature type="signal peptide" evidence="1">
    <location>
        <begin position="1"/>
        <end position="32"/>
    </location>
</feature>
<evidence type="ECO:0000313" key="4">
    <source>
        <dbReference type="Proteomes" id="UP000094444"/>
    </source>
</evidence>
<gene>
    <name evidence="3" type="ORF">DHEL01_v203529</name>
</gene>
<evidence type="ECO:0000313" key="3">
    <source>
        <dbReference type="EMBL" id="POS78076.1"/>
    </source>
</evidence>
<keyword evidence="4" id="KW-1185">Reference proteome</keyword>
<evidence type="ECO:0000259" key="2">
    <source>
        <dbReference type="Pfam" id="PF20183"/>
    </source>
</evidence>
<organism evidence="3 4">
    <name type="scientific">Diaporthe helianthi</name>
    <dbReference type="NCBI Taxonomy" id="158607"/>
    <lineage>
        <taxon>Eukaryota</taxon>
        <taxon>Fungi</taxon>
        <taxon>Dikarya</taxon>
        <taxon>Ascomycota</taxon>
        <taxon>Pezizomycotina</taxon>
        <taxon>Sordariomycetes</taxon>
        <taxon>Sordariomycetidae</taxon>
        <taxon>Diaporthales</taxon>
        <taxon>Diaporthaceae</taxon>
        <taxon>Diaporthe</taxon>
    </lineage>
</organism>
<dbReference type="STRING" id="158607.A0A2P5I6E4"/>
<dbReference type="Proteomes" id="UP000094444">
    <property type="component" value="Unassembled WGS sequence"/>
</dbReference>
<keyword evidence="1" id="KW-0732">Signal</keyword>
<dbReference type="InParanoid" id="A0A2P5I6E4"/>
<evidence type="ECO:0000256" key="1">
    <source>
        <dbReference type="SAM" id="SignalP"/>
    </source>
</evidence>
<name>A0A2P5I6E4_DIAHE</name>
<feature type="domain" description="DUF6546" evidence="2">
    <location>
        <begin position="248"/>
        <end position="355"/>
    </location>
</feature>
<dbReference type="Pfam" id="PF20183">
    <property type="entry name" value="DUF6546"/>
    <property type="match status" value="1"/>
</dbReference>